<dbReference type="EMBL" id="UAVY01000009">
    <property type="protein sequence ID" value="SQB40322.1"/>
    <property type="molecule type" value="Genomic_DNA"/>
</dbReference>
<feature type="transmembrane region" description="Helical" evidence="1">
    <location>
        <begin position="56"/>
        <end position="75"/>
    </location>
</feature>
<dbReference type="InterPro" id="IPR036259">
    <property type="entry name" value="MFS_trans_sf"/>
</dbReference>
<name>A0A2X2WAD7_CITKO</name>
<reference evidence="2 3" key="1">
    <citation type="submission" date="2018-06" db="EMBL/GenBank/DDBJ databases">
        <authorList>
            <consortium name="Pathogen Informatics"/>
            <person name="Doyle S."/>
        </authorList>
    </citation>
    <scope>NUCLEOTIDE SEQUENCE [LARGE SCALE GENOMIC DNA]</scope>
    <source>
        <strain evidence="2 3">NCTC10786</strain>
    </source>
</reference>
<feature type="transmembrane region" description="Helical" evidence="1">
    <location>
        <begin position="27"/>
        <end position="50"/>
    </location>
</feature>
<evidence type="ECO:0000313" key="3">
    <source>
        <dbReference type="Proteomes" id="UP000251584"/>
    </source>
</evidence>
<gene>
    <name evidence="2" type="primary">yeaN_2</name>
    <name evidence="2" type="ORF">NCTC10786_05422</name>
</gene>
<evidence type="ECO:0000313" key="2">
    <source>
        <dbReference type="EMBL" id="SQB40322.1"/>
    </source>
</evidence>
<dbReference type="Proteomes" id="UP000251584">
    <property type="component" value="Unassembled WGS sequence"/>
</dbReference>
<dbReference type="AlphaFoldDB" id="A0A2X2WAD7"/>
<proteinExistence type="predicted"/>
<dbReference type="PANTHER" id="PTHR23523:SF2">
    <property type="entry name" value="2-NITROIMIDAZOLE TRANSPORTER"/>
    <property type="match status" value="1"/>
</dbReference>
<accession>A0A2X2WAD7</accession>
<organism evidence="2 3">
    <name type="scientific">Citrobacter koseri</name>
    <name type="common">Citrobacter diversus</name>
    <dbReference type="NCBI Taxonomy" id="545"/>
    <lineage>
        <taxon>Bacteria</taxon>
        <taxon>Pseudomonadati</taxon>
        <taxon>Pseudomonadota</taxon>
        <taxon>Gammaproteobacteria</taxon>
        <taxon>Enterobacterales</taxon>
        <taxon>Enterobacteriaceae</taxon>
        <taxon>Citrobacter</taxon>
    </lineage>
</organism>
<protein>
    <submittedName>
        <fullName evidence="2">Inner membrane transport protein YeaN</fullName>
    </submittedName>
</protein>
<dbReference type="PANTHER" id="PTHR23523">
    <property type="match status" value="1"/>
</dbReference>
<keyword evidence="1" id="KW-0812">Transmembrane</keyword>
<keyword evidence="1" id="KW-1133">Transmembrane helix</keyword>
<keyword evidence="1" id="KW-0472">Membrane</keyword>
<dbReference type="InterPro" id="IPR052524">
    <property type="entry name" value="MFS_Cyanate_Porter"/>
</dbReference>
<dbReference type="SUPFAM" id="SSF103473">
    <property type="entry name" value="MFS general substrate transporter"/>
    <property type="match status" value="1"/>
</dbReference>
<sequence>MVAVSRWETCCSPGLIKRDYSQHVAKLTGAYSLTMGAAAAVGSAMVVPLALHGFGWRGALLMLMLFPLLAFLIWLPQWRNTATANLSNSPRATLARHLAILPRLASHLIPRH</sequence>
<evidence type="ECO:0000256" key="1">
    <source>
        <dbReference type="SAM" id="Phobius"/>
    </source>
</evidence>